<gene>
    <name evidence="3" type="primary">tpsA1</name>
    <name evidence="3" type="ORF">FNP_1246</name>
</gene>
<feature type="domain" description="Filamentous haemagglutinin FhaB/tRNA nuclease CdiA-like TPS" evidence="2">
    <location>
        <begin position="43"/>
        <end position="165"/>
    </location>
</feature>
<reference evidence="3" key="1">
    <citation type="submission" date="2006-07" db="EMBL/GenBank/DDBJ databases">
        <authorList>
            <person name="Qin X."/>
            <person name="Weinstock G.M."/>
        </authorList>
    </citation>
    <scope>NUCLEOTIDE SEQUENCE [LARGE SCALE GENOMIC DNA]</scope>
    <source>
        <strain evidence="3">ATCC 10953</strain>
    </source>
</reference>
<dbReference type="SUPFAM" id="SSF51126">
    <property type="entry name" value="Pectin lyase-like"/>
    <property type="match status" value="1"/>
</dbReference>
<keyword evidence="1" id="KW-0472">Membrane</keyword>
<protein>
    <submittedName>
        <fullName evidence="3">Possible TPS family two-partner secretion exoprotein TpsA</fullName>
    </submittedName>
</protein>
<evidence type="ECO:0000259" key="2">
    <source>
        <dbReference type="SMART" id="SM00912"/>
    </source>
</evidence>
<dbReference type="InterPro" id="IPR025157">
    <property type="entry name" value="Hemagglutinin_rpt"/>
</dbReference>
<dbReference type="Pfam" id="PF05860">
    <property type="entry name" value="TPS"/>
    <property type="match status" value="1"/>
</dbReference>
<dbReference type="GeneID" id="45634039"/>
<keyword evidence="1" id="KW-1133">Transmembrane helix</keyword>
<dbReference type="EMBL" id="CM000440">
    <property type="protein sequence ID" value="EDK89032.1"/>
    <property type="molecule type" value="Genomic_DNA"/>
</dbReference>
<name>A5TVV7_FUSNP</name>
<dbReference type="RefSeq" id="WP_005897663.1">
    <property type="nucleotide sequence ID" value="NZ_CM000440.1"/>
</dbReference>
<sequence length="3133" mass="340347">MRNKVFRKFITIIFLLIYNIEIFAANLVVDPNSKNNTKLDKAANGVPIVNISTPNKNGISINDFSEYNIGKEGQIINNADNVGRSHLGGIINANPNLAPNQAANLVILQVNGSNRSQIEGYLEALSRQKIDVILSNENGLYINNGGTINIKNFTATTGRVNLKDGDFIGIDVERGNIVIGPKGMDGTNANYVELIAKTLELRGNVVTNDLKVVTGSNKIDKKGNIKEKSNVNGDIAIDARNLGGMYANTIKIISTDKGAGVNSDAFIVSKNSKLEITADGKIKVNKVQGKGIDIKGKEYEQKDLAYSDEGISINANKIKLSGTGTQANKQINLNGTVENNTTIYTKEGIKTKGLTNTGVVQAIKKVEVEGNLTNKGEILTNGSLTAKDTISTKKLIAKDGISVGKLENSGIIATDKKIDIKGNLINSGEVQALDNISVSGNVNNNGEILTNNSFSAKDVISTKKLVAKNGITTNKLENKGTVATNKDLNVKSNLINTGKIEVSNNILVKKDLENRGSIVTNKNLNIDKDLINSGNIQAIGKINVTENVDNKGEILTNSSFSSKDTLSTKKLIAKDGISVSKLENSGIVATDKKLDIKDNLINKGAIQAIGKISVTNNVDNSGEILTNSSFSAKDVKITNKLMAKDDITISKLENSGTVISNKKLNIDGSLTNSGEIQTLDNITVKDNVINTGDILTNGALTSKDVKNDKVISVNKDINIGKLDNKGKLSTAKNLNIDGKLTNLGDIQAVENISVKNSALNKGTILTNGSFTSKDIKNEKNLSTNKDITVSKLENTGNIVSNNKITINGVLTNTGELKALDSITVSGDTTNKGSILTNKNFTTKDLINTKKLIAKEKIDIKNLKNTGTIASGNKFTINGNLENTNNIETGNLDVTGNKLTNSGSIKADNISTKVTNIKNDGKILAFNNISFSNAKNISNTKEIIALKDIKANNTNLVNSGNIASNGKILLNNSSITNTKKISSSTVEMKENKKFSNNGEIIGNNVTLTTTNDIDLVGKLHGAQSLTISGKNITNNGETTGTGTTTITASNNFTNNKNLSAQTLTVTATGDIVNNSELNGGTVSVSGNNIENNDLIAAAGNLTLTATNKVDNKAGKAIFAGIKLNITAKEILNNKDSELLGGHIELTADKVRNEVGTIKASNNILIKTDKLENIGEVKDLDKYEKYYETWDGQKIEASQIDNWKKYIKPHIKSRKHGGETVRIDQKNAFNDISVKLKNDKYKSILFSKYKGLLEGYLGNEGKYTEKTGTAKIQEIPLKEKVRALNKTEYGQILAGGDITIQGKNGGNSKEVINKDARISGGNIVKIETDKLENIVSIGEKVQVKTGEEWVFIKFEHTGKRHKRKIEGEVTYSRDLIDNNEVAYVTASPSVIEGRSVIINPTSIIKQQLEEANGEINQGKENKVVNPERKVFEGIKKEIIKEKINSNKDIKQLKELNVKEELKSYGNVGTNGSIYNGNSGINGQIAGSTKVIDDIIKNGKIDTDASLSSALFIKNISPDSKYVMETRLKYINQNSFYGSDYFLKRIGYEDKWNRVKRLGDAYYENELIERSITEKLGTRFLNGKEISAKELMDNAASIAKKNGLTIGKPLTKEQITKLDKDIVWYEYQNVDGIQVLAPKVYLSQNTLKNLNTDTRSRITGLENTYVRTGSLENTGLIGGYGNTYVEAKEINNKTLGNQLAEIRGNKTTIIAQNNINNIGARISGNKSLNLVAIDGDIVNKSTVEKIEFNNGEFDRSKFTKIDSVGEIVSNGNLNILTNNYTSIGAITQAKNVNINVTNNINIKSQEVSGEQKFGKDDSQYNYYGFERNIGSSLKAEKLNVTANNLNISGSAVATKTADLNVKKLNIESKVDKEDEIRKSSYKDLLKSGSKKETIHNEENSAGSLYVENKGIIRGDVNLVGSNLVLGDNSFVAGKLTTDSRELRNSYSLEEKKKGFSGGIGSGGFSVGYGKSESKLKEKDLTNAKSNLVLGDGTTLNKGADITATNLIHGNISINNGDVKFGARKDVKDIETSSKSSGINLSVRIKSQALDRAKQGVDSFKQMQSGDILGGIASSTNTVTGLVQGLSSNITKKDGSKATLKDIKDGDFKVNNNFYANAGVNLGFNKSSSNSKSHSESGVVTTIRGKDKNSSITYNNVKNIEYIGTQAQNTKFIYNNVDNITKKAVELNNYSSSSSKSSGVSAGVTINYNNGFQAEADAIRVSASKSKMNTNGTTYQNGLFVNVDEVHNNTKNMTLSGFNQIGGTVTGNIQNLTIESKQNTSTTTGSTKGGSIGFAPNGMPNSISANYSQTNGYRRVVDSPTTFLIGDGSNLKIGKVENTAGAIGASGSGKLSIDEYVGHNLENKDKTTTKGASLSLSPSSTPVSGVGINYANRDLESVTKNTVVGNVSIGKSSGDEINKDLASMTEVTKDEDTKTNIFIESQTIKYALNPSQFKEDLQIAIIEGKATGRTVVKTIDNMINGDKSQDIGDAERRSLIEIKEAIVRVQTAPAMDIIAEKDLADKNIQARLGVEIEKFDPNDPSLSEKVRERINELKAEGKEIVAFYDKITKKIFINQNAKDDEVRASIAREYKIKEDLELGRGKENDKGQLRSTVAGEIAYDEIKDRLKKGDKNPISASSFDVAKMDKNSEVTADGYFEEGKAGLKKARAASKYTKLYEELEESEKSPEEIKRILAKGNKDLKLEFGEIDKELQKELDEEKDAGKRALLVKKKIENSTDPYEQEYYKAYYNHLIRKSNPKEAFFNSAGKGAVEAVGTMLIFRMFGIIPKSAPNITIPKSSKFYKDTRYPISAEDLYVISVNDPEYYKDNSHLYKVTGELNVKAGLYNKKIEDPVILKHMTGYHNNTLTSNEKLGYSVGNLGTYVVGNKILNRLDAYIYKNSNSSLVSANKITNDLENKVNPIQNKVFINDGTPGGTTIAHQIRATDSSGNMINLQNNLTTGELSLQGINSSGQRIFEKSLTPYPANALIGTSSSSQMLVGNGVVSKVGQVQNNRLALENTLIWNKITPVYPDISPTFIPKAFIIESNGKKFFVTPNATKHIAEDFIKKHYLADGSDINYALKNQILLKGFGAALDQITNSEIQYGKKYYTENWEIMINKKATDKYPAIYHGIIREGVKK</sequence>
<keyword evidence="1" id="KW-0812">Transmembrane</keyword>
<reference evidence="3" key="2">
    <citation type="submission" date="2007-05" db="EMBL/GenBank/DDBJ databases">
        <title>Genome sequence of Fusobacterium nucleatum subspecies polymorphum - a genetically tractable Fusobacterium.</title>
        <authorList>
            <person name="Karpathy S.E."/>
            <person name="Xiang Q."/>
            <person name="Gioia J."/>
            <person name="Jiang H."/>
            <person name="Liu Y."/>
            <person name="Petrosino J.F."/>
            <person name="Yerrapragada S."/>
            <person name="Fox G.E."/>
            <person name="Kinder Haake S."/>
            <person name="Weinstock G.M."/>
            <person name="Highlander S.K."/>
        </authorList>
    </citation>
    <scope>NUCLEOTIDE SEQUENCE [LARGE SCALE GENOMIC DNA]</scope>
    <source>
        <strain evidence="3">ATCC 10953</strain>
    </source>
</reference>
<feature type="transmembrane region" description="Helical" evidence="1">
    <location>
        <begin position="9"/>
        <end position="29"/>
    </location>
</feature>
<evidence type="ECO:0000256" key="1">
    <source>
        <dbReference type="SAM" id="Phobius"/>
    </source>
</evidence>
<evidence type="ECO:0000313" key="3">
    <source>
        <dbReference type="EMBL" id="EDK89032.1"/>
    </source>
</evidence>
<organism evidence="3">
    <name type="scientific">Fusobacterium polymorphum ATCC 10953</name>
    <dbReference type="NCBI Taxonomy" id="393480"/>
    <lineage>
        <taxon>Bacteria</taxon>
        <taxon>Fusobacteriati</taxon>
        <taxon>Fusobacteriota</taxon>
        <taxon>Fusobacteriia</taxon>
        <taxon>Fusobacteriales</taxon>
        <taxon>Fusobacteriaceae</taxon>
        <taxon>Fusobacterium</taxon>
    </lineage>
</organism>
<dbReference type="InterPro" id="IPR011050">
    <property type="entry name" value="Pectin_lyase_fold/virulence"/>
</dbReference>
<dbReference type="Pfam" id="PF05594">
    <property type="entry name" value="Fil_haemagg"/>
    <property type="match status" value="5"/>
</dbReference>
<dbReference type="Proteomes" id="UP000001921">
    <property type="component" value="Chromosome"/>
</dbReference>
<dbReference type="SMART" id="SM00912">
    <property type="entry name" value="Haemagg_act"/>
    <property type="match status" value="1"/>
</dbReference>
<accession>A5TVV7</accession>
<dbReference type="InterPro" id="IPR012334">
    <property type="entry name" value="Pectin_lyas_fold"/>
</dbReference>
<dbReference type="Gene3D" id="2.160.20.10">
    <property type="entry name" value="Single-stranded right-handed beta-helix, Pectin lyase-like"/>
    <property type="match status" value="1"/>
</dbReference>
<dbReference type="GO" id="GO:0003824">
    <property type="term" value="F:catalytic activity"/>
    <property type="evidence" value="ECO:0007669"/>
    <property type="project" value="UniProtKB-ARBA"/>
</dbReference>
<dbReference type="InterPro" id="IPR008638">
    <property type="entry name" value="FhaB/CdiA-like_TPS"/>
</dbReference>
<dbReference type="HOGENOM" id="CLU_000043_8_2_0"/>
<dbReference type="InterPro" id="IPR008619">
    <property type="entry name" value="Filamentous_hemagglutn_rpt"/>
</dbReference>
<dbReference type="eggNOG" id="COG3210">
    <property type="taxonomic scope" value="Bacteria"/>
</dbReference>
<dbReference type="Pfam" id="PF13332">
    <property type="entry name" value="Fil_haemagg_2"/>
    <property type="match status" value="2"/>
</dbReference>
<proteinExistence type="predicted"/>